<dbReference type="SUPFAM" id="SSF49313">
    <property type="entry name" value="Cadherin-like"/>
    <property type="match status" value="1"/>
</dbReference>
<dbReference type="InterPro" id="IPR011042">
    <property type="entry name" value="6-blade_b-propeller_TolB-like"/>
</dbReference>
<keyword evidence="1" id="KW-0732">Signal</keyword>
<evidence type="ECO:0000259" key="4">
    <source>
        <dbReference type="Pfam" id="PF18676"/>
    </source>
</evidence>
<dbReference type="Gene3D" id="2.130.10.130">
    <property type="entry name" value="Integrin alpha, N-terminal"/>
    <property type="match status" value="2"/>
</dbReference>
<feature type="domain" description="Teneurin NHL" evidence="5">
    <location>
        <begin position="454"/>
        <end position="509"/>
    </location>
</feature>
<dbReference type="InterPro" id="IPR013783">
    <property type="entry name" value="Ig-like_fold"/>
</dbReference>
<feature type="domain" description="MBG" evidence="4">
    <location>
        <begin position="1347"/>
        <end position="1421"/>
    </location>
</feature>
<dbReference type="Pfam" id="PF25021">
    <property type="entry name" value="TEN_NHL"/>
    <property type="match status" value="5"/>
</dbReference>
<dbReference type="Gene3D" id="2.60.40.10">
    <property type="entry name" value="Immunoglobulins"/>
    <property type="match status" value="1"/>
</dbReference>
<gene>
    <name evidence="6" type="ORF">FRUB_00620</name>
</gene>
<reference evidence="7" key="1">
    <citation type="submission" date="2017-06" db="EMBL/GenBank/DDBJ databases">
        <title>Genome analysis of Fimbriiglobus ruber SP5, the first member of the order Planctomycetales with confirmed chitinolytic capability.</title>
        <authorList>
            <person name="Ravin N.V."/>
            <person name="Rakitin A.L."/>
            <person name="Ivanova A.A."/>
            <person name="Beletsky A.V."/>
            <person name="Kulichevskaya I.S."/>
            <person name="Mardanov A.V."/>
            <person name="Dedysh S.N."/>
        </authorList>
    </citation>
    <scope>NUCLEOTIDE SEQUENCE [LARGE SCALE GENOMIC DNA]</scope>
    <source>
        <strain evidence="7">SP5</strain>
    </source>
</reference>
<evidence type="ECO:0000313" key="7">
    <source>
        <dbReference type="Proteomes" id="UP000214646"/>
    </source>
</evidence>
<dbReference type="InterPro" id="IPR001258">
    <property type="entry name" value="NHL_repeat"/>
</dbReference>
<dbReference type="PANTHER" id="PTHR46388:SF2">
    <property type="entry name" value="NHL REPEAT-CONTAINING PROTEIN 2"/>
    <property type="match status" value="1"/>
</dbReference>
<evidence type="ECO:0000256" key="1">
    <source>
        <dbReference type="ARBA" id="ARBA00022729"/>
    </source>
</evidence>
<dbReference type="EMBL" id="NIDE01000001">
    <property type="protein sequence ID" value="OWK46921.1"/>
    <property type="molecule type" value="Genomic_DNA"/>
</dbReference>
<proteinExistence type="predicted"/>
<dbReference type="InterPro" id="IPR041286">
    <property type="entry name" value="MBG_2"/>
</dbReference>
<feature type="domain" description="Teneurin NHL" evidence="5">
    <location>
        <begin position="58"/>
        <end position="110"/>
    </location>
</feature>
<dbReference type="PROSITE" id="PS51125">
    <property type="entry name" value="NHL"/>
    <property type="match status" value="3"/>
</dbReference>
<comment type="caution">
    <text evidence="6">The sequence shown here is derived from an EMBL/GenBank/DDBJ whole genome shotgun (WGS) entry which is preliminary data.</text>
</comment>
<feature type="domain" description="Teneurin NHL" evidence="5">
    <location>
        <begin position="575"/>
        <end position="625"/>
    </location>
</feature>
<sequence length="1750" mass="171847">MGDGIAATTAALNNPDDVAVDASGDIFIADTANNRIREVNAATGLITTVAGTGVAGYSGDGGQATNATFSYPTGIAVDSSGNLYIADTGNSRIREITAANGVINTIAGTSTAGYTGDNGPAKGAQLNQPTGVAVANGNVYISDTGNNVVRFVTGGTITTIAGVGTAGYTGDTKLATVAQLNAPEGVALDASGNLFIADTGNNVIREVAAKSGLISTVAGNGTAGYKGDTKAATLAELNAPAAVTVDVSGDLLIADTANSAVREVTPDGNIATLTGNGTPSYAGDGGPVAAGRVSSPNGVAVDSAGNVYIADTGNSRIRFVSGGKISTVAGNGTAGYYSGPNGDGGDATAAQLYLPTGGVIDSAGDVYIADTANNLIRMVSPAGVITTVAGTGVAGYSGDGGLATAAEINQPVGLAVDAAGNLYFAEAGDDRVRKITVATGKITTVAGNGNNFYSGDGGQATAASFGTPGGVAVDSKGDIFISDTANSVVREVNTKGVISTYAGSGGEASFEASFPGYSGDNGIATNATLNEPEGLAIDGNGSLYIADTNNSVIRVVNASGIISTFAGTGQRPGFSGDGSSATAAKLRAPTAVAVDQLGNVYIADSGNNRIRWVDTSGAIRTVAGNGTVGYSGDNGLASLAEFNSPQGVFTDANGNIYIADTNNSAVRAVLPNTAPVFTADTPPNAVVGVPYSYRFKTTGVPVATYTIAGLPSWAQFNLTSGVLSGTPTALGNFTVTVTALNGILPNAQATATFAANFATPMPQTISFTLASPVGYGVAPITLSATGGGSENPVTFSVVSGPGTVNGSTLTVTGVGDIVVQADQAGNVNYTAAPSVQQTLVVEPGSQKITFAPPAQMPIIPGQIDLSTYATGGGSTSPVTFTVISGPGTINGTTLTASAIGPIVVEADQAADANFTAAPPVQQTITVVPTPQVISFSLPSPVTYGVAPITLTATGGGSGNPVTFSVVSGPGTITGSTLTVTGIGTIVVEADQASSADYAAATPVQQTLQVNPIPQSISFSLPTSVLFNTTPIPLTATGGGSGSPVTFSVVSGPGTVNGDSLTVTGAGNVVVEADQAGGNGYGAAAPVQETIFVISQTQSISFSLNAGPVTFGVPPILLSATGGTSGNPVTFSVVSGPGLISGAFLVPTSAGTIVVEADQAAAPGFTAAAPVQQSLQVNLQPQTISFSVASPITFAPGAILLTASGGGSANPITFSIVSGPGSLSGSILTVLGAGAIVIEADEAGDGGHSAATPVRQTLQVNQAAQAITFNLTSEATYGTAPIPLAATGGLSGKPVVFSVVSGPGSITGSTLTVTGAGAIVVEADQAGNVNYTAATSVQETVQIDPATLTVTANNAAGSTLSPLPSLTDTVSGLVNGDTSSVLSGVSLSTTATSTSPPGTYPIQVSGGTAANYTITPQNGTLTLTSPSTNLLGTQFTAVGADAGGGPVVQLLNQSGTALLTLMAFDPSFTGGVRVATGDFNGDGYPDIVAGTGPGVPSQVRIFDGKTGQLLETLFPFESTFTGGVFVAVGDLTGKGYPDLVVTPDEGGGPRVRVYDGKSFNTVADFFGIDDPNFRGGARAAVGDLGGNGYGDLIVAAGFGGGPRIAGFDGLSVAAGAPVKVFADFFAFDPSLVNGAYVAVGDVNGDGAADVIVGGGPGGAPRVTVFDGRSLLDNIQSTDADFFAGDPNSRSGARVAAKNLDGDDEADIVVGSGTGATVTAYLGKQINLNPGNPAVDFSTDVFPGFTGGVFVG</sequence>
<evidence type="ECO:0000256" key="3">
    <source>
        <dbReference type="PROSITE-ProRule" id="PRU00504"/>
    </source>
</evidence>
<dbReference type="InterPro" id="IPR013517">
    <property type="entry name" value="FG-GAP"/>
</dbReference>
<keyword evidence="2" id="KW-0677">Repeat</keyword>
<feature type="repeat" description="NHL" evidence="3">
    <location>
        <begin position="573"/>
        <end position="616"/>
    </location>
</feature>
<feature type="domain" description="Teneurin NHL" evidence="5">
    <location>
        <begin position="338"/>
        <end position="391"/>
    </location>
</feature>
<feature type="domain" description="Teneurin NHL" evidence="5">
    <location>
        <begin position="518"/>
        <end position="568"/>
    </location>
</feature>
<dbReference type="GO" id="GO:0016020">
    <property type="term" value="C:membrane"/>
    <property type="evidence" value="ECO:0007669"/>
    <property type="project" value="InterPro"/>
</dbReference>
<dbReference type="SUPFAM" id="SSF69318">
    <property type="entry name" value="Integrin alpha N-terminal domain"/>
    <property type="match status" value="1"/>
</dbReference>
<evidence type="ECO:0000256" key="2">
    <source>
        <dbReference type="ARBA" id="ARBA00022737"/>
    </source>
</evidence>
<evidence type="ECO:0000259" key="5">
    <source>
        <dbReference type="Pfam" id="PF25021"/>
    </source>
</evidence>
<dbReference type="CDD" id="cd14953">
    <property type="entry name" value="NHL_like_1"/>
    <property type="match status" value="2"/>
</dbReference>
<organism evidence="6 7">
    <name type="scientific">Fimbriiglobus ruber</name>
    <dbReference type="NCBI Taxonomy" id="1908690"/>
    <lineage>
        <taxon>Bacteria</taxon>
        <taxon>Pseudomonadati</taxon>
        <taxon>Planctomycetota</taxon>
        <taxon>Planctomycetia</taxon>
        <taxon>Gemmatales</taxon>
        <taxon>Gemmataceae</taxon>
        <taxon>Fimbriiglobus</taxon>
    </lineage>
</organism>
<name>A0A225DZZ9_9BACT</name>
<dbReference type="InterPro" id="IPR015919">
    <property type="entry name" value="Cadherin-like_sf"/>
</dbReference>
<dbReference type="Pfam" id="PF01436">
    <property type="entry name" value="NHL"/>
    <property type="match status" value="4"/>
</dbReference>
<dbReference type="SUPFAM" id="SSF101898">
    <property type="entry name" value="NHL repeat"/>
    <property type="match status" value="2"/>
</dbReference>
<feature type="repeat" description="NHL" evidence="3">
    <location>
        <begin position="294"/>
        <end position="323"/>
    </location>
</feature>
<keyword evidence="7" id="KW-1185">Reference proteome</keyword>
<dbReference type="Pfam" id="PF18676">
    <property type="entry name" value="MBG_2"/>
    <property type="match status" value="1"/>
</dbReference>
<feature type="repeat" description="NHL" evidence="3">
    <location>
        <begin position="64"/>
        <end position="93"/>
    </location>
</feature>
<dbReference type="Pfam" id="PF13517">
    <property type="entry name" value="FG-GAP_3"/>
    <property type="match status" value="1"/>
</dbReference>
<protein>
    <submittedName>
        <fullName evidence="6">Uncharacterized protein</fullName>
    </submittedName>
</protein>
<dbReference type="GO" id="GO:0005509">
    <property type="term" value="F:calcium ion binding"/>
    <property type="evidence" value="ECO:0007669"/>
    <property type="project" value="InterPro"/>
</dbReference>
<dbReference type="InterPro" id="IPR056822">
    <property type="entry name" value="TEN_NHL"/>
</dbReference>
<dbReference type="PANTHER" id="PTHR46388">
    <property type="entry name" value="NHL REPEAT-CONTAINING PROTEIN 2"/>
    <property type="match status" value="1"/>
</dbReference>
<dbReference type="Proteomes" id="UP000214646">
    <property type="component" value="Unassembled WGS sequence"/>
</dbReference>
<evidence type="ECO:0000313" key="6">
    <source>
        <dbReference type="EMBL" id="OWK46921.1"/>
    </source>
</evidence>
<dbReference type="Gene3D" id="3.30.160.710">
    <property type="match status" value="1"/>
</dbReference>
<dbReference type="InterPro" id="IPR028994">
    <property type="entry name" value="Integrin_alpha_N"/>
</dbReference>
<accession>A0A225DZZ9</accession>
<dbReference type="Gene3D" id="2.120.10.30">
    <property type="entry name" value="TolB, C-terminal domain"/>
    <property type="match status" value="6"/>
</dbReference>